<sequence>MPYHVLMLGYRKPTLSPEEFYTHYENIHIPLVKSLAGASFPMLHTRRYIQRFGAKERGDNFPALLLSGSQQDFDYDVIIELSFESEAAFYKFGNIMAEPDVQAIVAGDCDKFMDQVRSKAAVLSSIETTMVES</sequence>
<evidence type="ECO:0000259" key="2">
    <source>
        <dbReference type="Pfam" id="PF07110"/>
    </source>
</evidence>
<dbReference type="GO" id="GO:0016491">
    <property type="term" value="F:oxidoreductase activity"/>
    <property type="evidence" value="ECO:0007669"/>
    <property type="project" value="InterPro"/>
</dbReference>
<dbReference type="Pfam" id="PF07110">
    <property type="entry name" value="EthD"/>
    <property type="match status" value="1"/>
</dbReference>
<dbReference type="InterPro" id="IPR009799">
    <property type="entry name" value="EthD_dom"/>
</dbReference>
<reference evidence="3" key="1">
    <citation type="journal article" date="2021" name="Nat. Commun.">
        <title>Genetic determinants of endophytism in the Arabidopsis root mycobiome.</title>
        <authorList>
            <person name="Mesny F."/>
            <person name="Miyauchi S."/>
            <person name="Thiergart T."/>
            <person name="Pickel B."/>
            <person name="Atanasova L."/>
            <person name="Karlsson M."/>
            <person name="Huettel B."/>
            <person name="Barry K.W."/>
            <person name="Haridas S."/>
            <person name="Chen C."/>
            <person name="Bauer D."/>
            <person name="Andreopoulos W."/>
            <person name="Pangilinan J."/>
            <person name="LaButti K."/>
            <person name="Riley R."/>
            <person name="Lipzen A."/>
            <person name="Clum A."/>
            <person name="Drula E."/>
            <person name="Henrissat B."/>
            <person name="Kohler A."/>
            <person name="Grigoriev I.V."/>
            <person name="Martin F.M."/>
            <person name="Hacquard S."/>
        </authorList>
    </citation>
    <scope>NUCLEOTIDE SEQUENCE</scope>
    <source>
        <strain evidence="3">MPI-CAGE-AT-0147</strain>
    </source>
</reference>
<keyword evidence="4" id="KW-1185">Reference proteome</keyword>
<comment type="similarity">
    <text evidence="1">Belongs to the tpcK family.</text>
</comment>
<name>A0A9P9JHC2_9HYPO</name>
<dbReference type="AlphaFoldDB" id="A0A9P9JHC2"/>
<dbReference type="OrthoDB" id="2519291at2759"/>
<dbReference type="EMBL" id="JAGMUV010000004">
    <property type="protein sequence ID" value="KAH7161516.1"/>
    <property type="molecule type" value="Genomic_DNA"/>
</dbReference>
<protein>
    <submittedName>
        <fullName evidence="3">EthD domain-containing protein</fullName>
    </submittedName>
</protein>
<feature type="domain" description="EthD" evidence="2">
    <location>
        <begin position="12"/>
        <end position="115"/>
    </location>
</feature>
<organism evidence="3 4">
    <name type="scientific">Dactylonectria macrodidyma</name>
    <dbReference type="NCBI Taxonomy" id="307937"/>
    <lineage>
        <taxon>Eukaryota</taxon>
        <taxon>Fungi</taxon>
        <taxon>Dikarya</taxon>
        <taxon>Ascomycota</taxon>
        <taxon>Pezizomycotina</taxon>
        <taxon>Sordariomycetes</taxon>
        <taxon>Hypocreomycetidae</taxon>
        <taxon>Hypocreales</taxon>
        <taxon>Nectriaceae</taxon>
        <taxon>Dactylonectria</taxon>
    </lineage>
</organism>
<evidence type="ECO:0000313" key="4">
    <source>
        <dbReference type="Proteomes" id="UP000738349"/>
    </source>
</evidence>
<gene>
    <name evidence="3" type="ORF">EDB81DRAFT_784948</name>
</gene>
<evidence type="ECO:0000313" key="3">
    <source>
        <dbReference type="EMBL" id="KAH7161516.1"/>
    </source>
</evidence>
<evidence type="ECO:0000256" key="1">
    <source>
        <dbReference type="ARBA" id="ARBA00005986"/>
    </source>
</evidence>
<comment type="caution">
    <text evidence="3">The sequence shown here is derived from an EMBL/GenBank/DDBJ whole genome shotgun (WGS) entry which is preliminary data.</text>
</comment>
<dbReference type="Gene3D" id="3.30.70.100">
    <property type="match status" value="1"/>
</dbReference>
<accession>A0A9P9JHC2</accession>
<dbReference type="InterPro" id="IPR011008">
    <property type="entry name" value="Dimeric_a/b-barrel"/>
</dbReference>
<proteinExistence type="inferred from homology"/>
<dbReference type="Proteomes" id="UP000738349">
    <property type="component" value="Unassembled WGS sequence"/>
</dbReference>
<dbReference type="SUPFAM" id="SSF54909">
    <property type="entry name" value="Dimeric alpha+beta barrel"/>
    <property type="match status" value="1"/>
</dbReference>